<keyword evidence="2" id="KW-1185">Reference proteome</keyword>
<dbReference type="RefSeq" id="WP_134218932.1">
    <property type="nucleotide sequence ID" value="NZ_QFGA01000002.1"/>
</dbReference>
<accession>A0A4Y7RB49</accession>
<evidence type="ECO:0000313" key="2">
    <source>
        <dbReference type="Proteomes" id="UP000298324"/>
    </source>
</evidence>
<proteinExistence type="predicted"/>
<gene>
    <name evidence="1" type="ORF">Psch_02962</name>
</gene>
<dbReference type="AlphaFoldDB" id="A0A4Y7RB49"/>
<sequence length="244" mass="26974">MKIYVGIDDTDNIDQGATGISAKHIIKIIENQRWGSCQGLTRHQLLLHPEIAYTSHNSSMCFTADIEAAYLQPLIEEAGRFLERDSAPGSDPGLCVVVEEQLQDAAGLIAYGYETKKRIMTKEEAYRLARKLGVHLSEHGGTGIGVIGALAGVGLRMTNNDGRFQGRLKLKAPGAIINVAEILNSSSVERVQSLDGYILHDNEEVRLGNKLKTVLLEGKRILLVYRREDGLEWETCTTVHLEDY</sequence>
<dbReference type="EMBL" id="QFGA01000002">
    <property type="protein sequence ID" value="TEB05920.1"/>
    <property type="molecule type" value="Genomic_DNA"/>
</dbReference>
<dbReference type="PANTHER" id="PTHR40705">
    <property type="entry name" value="TRNA(ILE2) 2-AGMATINYLCYTIDINE SYNTHETASE TIAS"/>
    <property type="match status" value="1"/>
</dbReference>
<evidence type="ECO:0000313" key="1">
    <source>
        <dbReference type="EMBL" id="TEB05920.1"/>
    </source>
</evidence>
<organism evidence="1 2">
    <name type="scientific">Pelotomaculum schinkii</name>
    <dbReference type="NCBI Taxonomy" id="78350"/>
    <lineage>
        <taxon>Bacteria</taxon>
        <taxon>Bacillati</taxon>
        <taxon>Bacillota</taxon>
        <taxon>Clostridia</taxon>
        <taxon>Eubacteriales</taxon>
        <taxon>Desulfotomaculaceae</taxon>
        <taxon>Pelotomaculum</taxon>
    </lineage>
</organism>
<protein>
    <recommendedName>
        <fullName evidence="3">tRNA(Ile2) 2-agmatinylcytidine synthetase TiaS</fullName>
    </recommendedName>
</protein>
<dbReference type="PANTHER" id="PTHR40705:SF2">
    <property type="entry name" value="DUF1743 DOMAIN-CONTAINING PROTEIN"/>
    <property type="match status" value="1"/>
</dbReference>
<comment type="caution">
    <text evidence="1">The sequence shown here is derived from an EMBL/GenBank/DDBJ whole genome shotgun (WGS) entry which is preliminary data.</text>
</comment>
<evidence type="ECO:0008006" key="3">
    <source>
        <dbReference type="Google" id="ProtNLM"/>
    </source>
</evidence>
<dbReference type="Proteomes" id="UP000298324">
    <property type="component" value="Unassembled WGS sequence"/>
</dbReference>
<reference evidence="1 2" key="1">
    <citation type="journal article" date="2018" name="Environ. Microbiol.">
        <title>Novel energy conservation strategies and behaviour of Pelotomaculum schinkii driving syntrophic propionate catabolism.</title>
        <authorList>
            <person name="Hidalgo-Ahumada C.A.P."/>
            <person name="Nobu M.K."/>
            <person name="Narihiro T."/>
            <person name="Tamaki H."/>
            <person name="Liu W.T."/>
            <person name="Kamagata Y."/>
            <person name="Stams A.J.M."/>
            <person name="Imachi H."/>
            <person name="Sousa D.Z."/>
        </authorList>
    </citation>
    <scope>NUCLEOTIDE SEQUENCE [LARGE SCALE GENOMIC DNA]</scope>
    <source>
        <strain evidence="1 2">HH</strain>
    </source>
</reference>
<dbReference type="Gene3D" id="3.30.70.2200">
    <property type="match status" value="1"/>
</dbReference>
<name>A0A4Y7RB49_9FIRM</name>